<dbReference type="EMBL" id="JANPWB010000015">
    <property type="protein sequence ID" value="KAJ1092913.1"/>
    <property type="molecule type" value="Genomic_DNA"/>
</dbReference>
<evidence type="ECO:0000313" key="3">
    <source>
        <dbReference type="Proteomes" id="UP001066276"/>
    </source>
</evidence>
<protein>
    <submittedName>
        <fullName evidence="2">Uncharacterized protein</fullName>
    </submittedName>
</protein>
<evidence type="ECO:0000256" key="1">
    <source>
        <dbReference type="SAM" id="MobiDB-lite"/>
    </source>
</evidence>
<proteinExistence type="predicted"/>
<dbReference type="Proteomes" id="UP001066276">
    <property type="component" value="Chromosome 11"/>
</dbReference>
<accession>A0AAV7LTN5</accession>
<comment type="caution">
    <text evidence="2">The sequence shown here is derived from an EMBL/GenBank/DDBJ whole genome shotgun (WGS) entry which is preliminary data.</text>
</comment>
<reference evidence="2" key="1">
    <citation type="journal article" date="2022" name="bioRxiv">
        <title>Sequencing and chromosome-scale assembly of the giantPleurodeles waltlgenome.</title>
        <authorList>
            <person name="Brown T."/>
            <person name="Elewa A."/>
            <person name="Iarovenko S."/>
            <person name="Subramanian E."/>
            <person name="Araus A.J."/>
            <person name="Petzold A."/>
            <person name="Susuki M."/>
            <person name="Suzuki K.-i.T."/>
            <person name="Hayashi T."/>
            <person name="Toyoda A."/>
            <person name="Oliveira C."/>
            <person name="Osipova E."/>
            <person name="Leigh N.D."/>
            <person name="Simon A."/>
            <person name="Yun M.H."/>
        </authorList>
    </citation>
    <scope>NUCLEOTIDE SEQUENCE</scope>
    <source>
        <strain evidence="2">20211129_DDA</strain>
        <tissue evidence="2">Liver</tissue>
    </source>
</reference>
<evidence type="ECO:0000313" key="2">
    <source>
        <dbReference type="EMBL" id="KAJ1092913.1"/>
    </source>
</evidence>
<organism evidence="2 3">
    <name type="scientific">Pleurodeles waltl</name>
    <name type="common">Iberian ribbed newt</name>
    <dbReference type="NCBI Taxonomy" id="8319"/>
    <lineage>
        <taxon>Eukaryota</taxon>
        <taxon>Metazoa</taxon>
        <taxon>Chordata</taxon>
        <taxon>Craniata</taxon>
        <taxon>Vertebrata</taxon>
        <taxon>Euteleostomi</taxon>
        <taxon>Amphibia</taxon>
        <taxon>Batrachia</taxon>
        <taxon>Caudata</taxon>
        <taxon>Salamandroidea</taxon>
        <taxon>Salamandridae</taxon>
        <taxon>Pleurodelinae</taxon>
        <taxon>Pleurodeles</taxon>
    </lineage>
</organism>
<feature type="region of interest" description="Disordered" evidence="1">
    <location>
        <begin position="1"/>
        <end position="123"/>
    </location>
</feature>
<feature type="compositionally biased region" description="Basic and acidic residues" evidence="1">
    <location>
        <begin position="59"/>
        <end position="73"/>
    </location>
</feature>
<dbReference type="AlphaFoldDB" id="A0AAV7LTN5"/>
<keyword evidence="3" id="KW-1185">Reference proteome</keyword>
<gene>
    <name evidence="2" type="ORF">NDU88_006023</name>
</gene>
<sequence length="123" mass="13054">MWAGGRPAEAERRAALLPVIEERPARNATGAAERLGRRPGPRSGPCSGGFLGPEPEGPEPQKDHAGPRERRDWSGGLGPRSGSPPGRGRRPVYRTWSGAGGALPPPQLVSPGLRRGLEVREKT</sequence>
<feature type="compositionally biased region" description="Basic and acidic residues" evidence="1">
    <location>
        <begin position="8"/>
        <end position="25"/>
    </location>
</feature>
<name>A0AAV7LTN5_PLEWA</name>